<comment type="similarity">
    <text evidence="4 10">Belongs to the NAD(P)-dependent epimerase/dehydratase family.</text>
</comment>
<dbReference type="PANTHER" id="PTHR43725:SF53">
    <property type="entry name" value="UDP-ARABINOSE 4-EPIMERASE 1"/>
    <property type="match status" value="1"/>
</dbReference>
<comment type="catalytic activity">
    <reaction evidence="1 10">
        <text>UDP-alpha-D-glucose = UDP-alpha-D-galactose</text>
        <dbReference type="Rhea" id="RHEA:22168"/>
        <dbReference type="ChEBI" id="CHEBI:58885"/>
        <dbReference type="ChEBI" id="CHEBI:66914"/>
        <dbReference type="EC" id="5.1.3.2"/>
    </reaction>
</comment>
<evidence type="ECO:0000256" key="2">
    <source>
        <dbReference type="ARBA" id="ARBA00001911"/>
    </source>
</evidence>
<dbReference type="Gene3D" id="3.90.25.10">
    <property type="entry name" value="UDP-galactose 4-epimerase, domain 1"/>
    <property type="match status" value="1"/>
</dbReference>
<comment type="subunit">
    <text evidence="10">Homodimer.</text>
</comment>
<evidence type="ECO:0000256" key="10">
    <source>
        <dbReference type="RuleBase" id="RU366046"/>
    </source>
</evidence>
<accession>A0ABW8LZS5</accession>
<evidence type="ECO:0000313" key="13">
    <source>
        <dbReference type="Proteomes" id="UP001620295"/>
    </source>
</evidence>
<evidence type="ECO:0000256" key="3">
    <source>
        <dbReference type="ARBA" id="ARBA00004947"/>
    </source>
</evidence>
<dbReference type="NCBIfam" id="TIGR01179">
    <property type="entry name" value="galE"/>
    <property type="match status" value="1"/>
</dbReference>
<evidence type="ECO:0000256" key="4">
    <source>
        <dbReference type="ARBA" id="ARBA00007637"/>
    </source>
</evidence>
<evidence type="ECO:0000256" key="7">
    <source>
        <dbReference type="ARBA" id="ARBA00023027"/>
    </source>
</evidence>
<evidence type="ECO:0000256" key="9">
    <source>
        <dbReference type="ARBA" id="ARBA00023277"/>
    </source>
</evidence>
<comment type="pathway">
    <text evidence="3 10">Carbohydrate metabolism; galactose metabolism.</text>
</comment>
<feature type="domain" description="NAD-dependent epimerase/dehydratase" evidence="11">
    <location>
        <begin position="10"/>
        <end position="245"/>
    </location>
</feature>
<evidence type="ECO:0000256" key="1">
    <source>
        <dbReference type="ARBA" id="ARBA00000083"/>
    </source>
</evidence>
<dbReference type="PANTHER" id="PTHR43725">
    <property type="entry name" value="UDP-GLUCOSE 4-EPIMERASE"/>
    <property type="match status" value="1"/>
</dbReference>
<evidence type="ECO:0000259" key="11">
    <source>
        <dbReference type="Pfam" id="PF01370"/>
    </source>
</evidence>
<evidence type="ECO:0000313" key="12">
    <source>
        <dbReference type="EMBL" id="MFK4270525.1"/>
    </source>
</evidence>
<name>A0ABW8LZS5_9ACTN</name>
<dbReference type="EMBL" id="JBJDQH010000014">
    <property type="protein sequence ID" value="MFK4270525.1"/>
    <property type="molecule type" value="Genomic_DNA"/>
</dbReference>
<reference evidence="12 13" key="1">
    <citation type="submission" date="2024-11" db="EMBL/GenBank/DDBJ databases">
        <title>The Natural Products Discovery Center: Release of the First 8490 Sequenced Strains for Exploring Actinobacteria Biosynthetic Diversity.</title>
        <authorList>
            <person name="Kalkreuter E."/>
            <person name="Kautsar S.A."/>
            <person name="Yang D."/>
            <person name="Bader C.D."/>
            <person name="Teijaro C.N."/>
            <person name="Fluegel L."/>
            <person name="Davis C.M."/>
            <person name="Simpson J.R."/>
            <person name="Lauterbach L."/>
            <person name="Steele A.D."/>
            <person name="Gui C."/>
            <person name="Meng S."/>
            <person name="Li G."/>
            <person name="Viehrig K."/>
            <person name="Ye F."/>
            <person name="Su P."/>
            <person name="Kiefer A.F."/>
            <person name="Nichols A."/>
            <person name="Cepeda A.J."/>
            <person name="Yan W."/>
            <person name="Fan B."/>
            <person name="Jiang Y."/>
            <person name="Adhikari A."/>
            <person name="Zheng C.-J."/>
            <person name="Schuster L."/>
            <person name="Cowan T.M."/>
            <person name="Smanski M.J."/>
            <person name="Chevrette M.G."/>
            <person name="De Carvalho L.P.S."/>
            <person name="Shen B."/>
        </authorList>
    </citation>
    <scope>NUCLEOTIDE SEQUENCE [LARGE SCALE GENOMIC DNA]</scope>
    <source>
        <strain evidence="12 13">NPDC020863</strain>
    </source>
</reference>
<keyword evidence="9 10" id="KW-0119">Carbohydrate metabolism</keyword>
<keyword evidence="13" id="KW-1185">Reference proteome</keyword>
<dbReference type="EC" id="5.1.3.2" evidence="5 10"/>
<dbReference type="RefSeq" id="WP_404748065.1">
    <property type="nucleotide sequence ID" value="NZ_JBJDQH010000014.1"/>
</dbReference>
<dbReference type="Proteomes" id="UP001620295">
    <property type="component" value="Unassembled WGS sequence"/>
</dbReference>
<evidence type="ECO:0000256" key="6">
    <source>
        <dbReference type="ARBA" id="ARBA00018569"/>
    </source>
</evidence>
<evidence type="ECO:0000256" key="5">
    <source>
        <dbReference type="ARBA" id="ARBA00013189"/>
    </source>
</evidence>
<dbReference type="Pfam" id="PF01370">
    <property type="entry name" value="Epimerase"/>
    <property type="match status" value="1"/>
</dbReference>
<organism evidence="12 13">
    <name type="scientific">Streptomyces milbemycinicus</name>
    <dbReference type="NCBI Taxonomy" id="476552"/>
    <lineage>
        <taxon>Bacteria</taxon>
        <taxon>Bacillati</taxon>
        <taxon>Actinomycetota</taxon>
        <taxon>Actinomycetes</taxon>
        <taxon>Kitasatosporales</taxon>
        <taxon>Streptomycetaceae</taxon>
        <taxon>Streptomyces</taxon>
    </lineage>
</organism>
<keyword evidence="8 10" id="KW-0413">Isomerase</keyword>
<dbReference type="GO" id="GO:0003978">
    <property type="term" value="F:UDP-glucose 4-epimerase activity"/>
    <property type="evidence" value="ECO:0007669"/>
    <property type="project" value="UniProtKB-EC"/>
</dbReference>
<sequence length="324" mass="34392">MSNAQQRKYLVTGGAGYVGGVVAAHLLEAGHRVTVLDDLSTGHRAGVPEGAEFIEGRIQDAGKWLDPSFDGVLHFAAFSQVGESVVNPEKYWVNNVGGTTDLLAAMREAGVRKLVFSSTAATYGEPEQVPITEDAPTAPTNPYGATKLAVDHMISGECAAHGLAAVSLRYFNVAGAYGAYGERHDPESHLIPLVLQVAQGRREAISVYGDDYPTPDGTCVRDYIHVADLAEAHLLALGAATEGEHLICNLGNGNGFSVREVIETVRQVTGHPIPEVNAARRGGDPAVLVASAERAKERLGWRPSRADLAGIVADAWRFAQHVAQ</sequence>
<comment type="caution">
    <text evidence="12">The sequence shown here is derived from an EMBL/GenBank/DDBJ whole genome shotgun (WGS) entry which is preliminary data.</text>
</comment>
<dbReference type="SUPFAM" id="SSF51735">
    <property type="entry name" value="NAD(P)-binding Rossmann-fold domains"/>
    <property type="match status" value="1"/>
</dbReference>
<comment type="cofactor">
    <cofactor evidence="2 10">
        <name>NAD(+)</name>
        <dbReference type="ChEBI" id="CHEBI:57540"/>
    </cofactor>
</comment>
<dbReference type="CDD" id="cd05247">
    <property type="entry name" value="UDP_G4E_1_SDR_e"/>
    <property type="match status" value="1"/>
</dbReference>
<proteinExistence type="inferred from homology"/>
<dbReference type="InterPro" id="IPR001509">
    <property type="entry name" value="Epimerase_deHydtase"/>
</dbReference>
<dbReference type="InterPro" id="IPR036291">
    <property type="entry name" value="NAD(P)-bd_dom_sf"/>
</dbReference>
<protein>
    <recommendedName>
        <fullName evidence="6 10">UDP-glucose 4-epimerase</fullName>
        <ecNumber evidence="5 10">5.1.3.2</ecNumber>
    </recommendedName>
</protein>
<dbReference type="Gene3D" id="3.40.50.720">
    <property type="entry name" value="NAD(P)-binding Rossmann-like Domain"/>
    <property type="match status" value="1"/>
</dbReference>
<gene>
    <name evidence="12" type="primary">galE</name>
    <name evidence="12" type="ORF">ACI2L5_37200</name>
</gene>
<dbReference type="InterPro" id="IPR005886">
    <property type="entry name" value="UDP_G4E"/>
</dbReference>
<evidence type="ECO:0000256" key="8">
    <source>
        <dbReference type="ARBA" id="ARBA00023235"/>
    </source>
</evidence>
<keyword evidence="7 10" id="KW-0520">NAD</keyword>